<evidence type="ECO:0000259" key="4">
    <source>
        <dbReference type="PROSITE" id="PS50956"/>
    </source>
</evidence>
<dbReference type="Proteomes" id="UP000245391">
    <property type="component" value="Unassembled WGS sequence"/>
</dbReference>
<dbReference type="Pfam" id="PF13412">
    <property type="entry name" value="HTH_24"/>
    <property type="match status" value="1"/>
</dbReference>
<dbReference type="InterPro" id="IPR019888">
    <property type="entry name" value="Tscrpt_reg_AsnC-like"/>
</dbReference>
<dbReference type="SUPFAM" id="SSF54909">
    <property type="entry name" value="Dimeric alpha+beta barrel"/>
    <property type="match status" value="1"/>
</dbReference>
<dbReference type="InterPro" id="IPR036390">
    <property type="entry name" value="WH_DNA-bd_sf"/>
</dbReference>
<reference evidence="6" key="1">
    <citation type="submission" date="2018-05" db="EMBL/GenBank/DDBJ databases">
        <title>Pedobacter paludis sp. nov., isolated from wetland soil.</title>
        <authorList>
            <person name="Zhang Y."/>
        </authorList>
    </citation>
    <scope>NUCLEOTIDE SEQUENCE [LARGE SCALE GENOMIC DNA]</scope>
    <source>
        <strain evidence="6">R-8</strain>
    </source>
</reference>
<proteinExistence type="predicted"/>
<keyword evidence="1" id="KW-0805">Transcription regulation</keyword>
<evidence type="ECO:0000313" key="5">
    <source>
        <dbReference type="EMBL" id="PWS32249.1"/>
    </source>
</evidence>
<dbReference type="InterPro" id="IPR000485">
    <property type="entry name" value="AsnC-type_HTH_dom"/>
</dbReference>
<gene>
    <name evidence="5" type="ORF">DF947_10805</name>
</gene>
<dbReference type="PROSITE" id="PS50956">
    <property type="entry name" value="HTH_ASNC_2"/>
    <property type="match status" value="1"/>
</dbReference>
<evidence type="ECO:0000313" key="6">
    <source>
        <dbReference type="Proteomes" id="UP000245391"/>
    </source>
</evidence>
<dbReference type="Pfam" id="PF01037">
    <property type="entry name" value="AsnC_trans_reg"/>
    <property type="match status" value="1"/>
</dbReference>
<feature type="domain" description="HTH asnC-type" evidence="4">
    <location>
        <begin position="6"/>
        <end position="84"/>
    </location>
</feature>
<organism evidence="5 6">
    <name type="scientific">Pedobacter paludis</name>
    <dbReference type="NCBI Taxonomy" id="2203212"/>
    <lineage>
        <taxon>Bacteria</taxon>
        <taxon>Pseudomonadati</taxon>
        <taxon>Bacteroidota</taxon>
        <taxon>Sphingobacteriia</taxon>
        <taxon>Sphingobacteriales</taxon>
        <taxon>Sphingobacteriaceae</taxon>
        <taxon>Pedobacter</taxon>
    </lineage>
</organism>
<dbReference type="Gene3D" id="3.30.70.920">
    <property type="match status" value="1"/>
</dbReference>
<evidence type="ECO:0000256" key="2">
    <source>
        <dbReference type="ARBA" id="ARBA00023125"/>
    </source>
</evidence>
<dbReference type="PANTHER" id="PTHR30154">
    <property type="entry name" value="LEUCINE-RESPONSIVE REGULATORY PROTEIN"/>
    <property type="match status" value="1"/>
</dbReference>
<dbReference type="PRINTS" id="PR00033">
    <property type="entry name" value="HTHASNC"/>
</dbReference>
<evidence type="ECO:0000256" key="3">
    <source>
        <dbReference type="ARBA" id="ARBA00023163"/>
    </source>
</evidence>
<dbReference type="InterPro" id="IPR011008">
    <property type="entry name" value="Dimeric_a/b-barrel"/>
</dbReference>
<dbReference type="AlphaFoldDB" id="A0A317F320"/>
<keyword evidence="6" id="KW-1185">Reference proteome</keyword>
<accession>A0A317F320</accession>
<dbReference type="GO" id="GO:0043565">
    <property type="term" value="F:sequence-specific DNA binding"/>
    <property type="evidence" value="ECO:0007669"/>
    <property type="project" value="InterPro"/>
</dbReference>
<dbReference type="GO" id="GO:0005829">
    <property type="term" value="C:cytosol"/>
    <property type="evidence" value="ECO:0007669"/>
    <property type="project" value="TreeGrafter"/>
</dbReference>
<keyword evidence="3" id="KW-0804">Transcription</keyword>
<sequence>METYSLDQTDKDILRCLQKNARISIKALALTVHKSQSPIQLRLKRLEQLGYIRSYITQLDYNKIRVYILAYVQIKLREHSMGLLEQFNEEMVSIQEVQECSQTAGLFDFMLKICVTDIQAYHQLIKDLITKPNIEQVVSSIVLNQGKNENNWSF</sequence>
<dbReference type="EMBL" id="QGNY01000003">
    <property type="protein sequence ID" value="PWS32249.1"/>
    <property type="molecule type" value="Genomic_DNA"/>
</dbReference>
<dbReference type="InterPro" id="IPR036388">
    <property type="entry name" value="WH-like_DNA-bd_sf"/>
</dbReference>
<dbReference type="GO" id="GO:0043200">
    <property type="term" value="P:response to amino acid"/>
    <property type="evidence" value="ECO:0007669"/>
    <property type="project" value="TreeGrafter"/>
</dbReference>
<protein>
    <submittedName>
        <fullName evidence="5">AsnC family transcriptional regulator</fullName>
    </submittedName>
</protein>
<dbReference type="PANTHER" id="PTHR30154:SF34">
    <property type="entry name" value="TRANSCRIPTIONAL REGULATOR AZLB"/>
    <property type="match status" value="1"/>
</dbReference>
<keyword evidence="2" id="KW-0238">DNA-binding</keyword>
<dbReference type="InterPro" id="IPR019887">
    <property type="entry name" value="Tscrpt_reg_AsnC/Lrp_C"/>
</dbReference>
<dbReference type="SMART" id="SM00344">
    <property type="entry name" value="HTH_ASNC"/>
    <property type="match status" value="1"/>
</dbReference>
<dbReference type="Gene3D" id="1.10.10.10">
    <property type="entry name" value="Winged helix-like DNA-binding domain superfamily/Winged helix DNA-binding domain"/>
    <property type="match status" value="1"/>
</dbReference>
<dbReference type="RefSeq" id="WP_109929696.1">
    <property type="nucleotide sequence ID" value="NZ_QGNY01000003.1"/>
</dbReference>
<dbReference type="SUPFAM" id="SSF46785">
    <property type="entry name" value="Winged helix' DNA-binding domain"/>
    <property type="match status" value="1"/>
</dbReference>
<evidence type="ECO:0000256" key="1">
    <source>
        <dbReference type="ARBA" id="ARBA00023015"/>
    </source>
</evidence>
<dbReference type="OrthoDB" id="9800326at2"/>
<name>A0A317F320_9SPHI</name>
<comment type="caution">
    <text evidence="5">The sequence shown here is derived from an EMBL/GenBank/DDBJ whole genome shotgun (WGS) entry which is preliminary data.</text>
</comment>